<protein>
    <submittedName>
        <fullName evidence="7">Hybrid signal transduction histidine kinase M</fullName>
    </submittedName>
</protein>
<dbReference type="InterPro" id="IPR000571">
    <property type="entry name" value="Znf_CCCH"/>
</dbReference>
<reference evidence="7" key="1">
    <citation type="journal article" date="2022" name="Int. J. Mol. Sci.">
        <title>Draft Genome of Tanacetum Coccineum: Genomic Comparison of Closely Related Tanacetum-Family Plants.</title>
        <authorList>
            <person name="Yamashiro T."/>
            <person name="Shiraishi A."/>
            <person name="Nakayama K."/>
            <person name="Satake H."/>
        </authorList>
    </citation>
    <scope>NUCLEOTIDE SEQUENCE</scope>
</reference>
<dbReference type="EMBL" id="BQNB010010781">
    <property type="protein sequence ID" value="GJS81866.1"/>
    <property type="molecule type" value="Genomic_DNA"/>
</dbReference>
<dbReference type="Proteomes" id="UP001151760">
    <property type="component" value="Unassembled WGS sequence"/>
</dbReference>
<feature type="domain" description="C3H1-type" evidence="6">
    <location>
        <begin position="18"/>
        <end position="45"/>
    </location>
</feature>
<keyword evidence="7" id="KW-0808">Transferase</keyword>
<accession>A0ABQ4YWQ9</accession>
<sequence>MVLMADSGNSRRSLSSQDKSWRPCFNFAKGTCRFGDGCRFVHDANAQNNTNSGVDINNSSIDDLLARLVERLGLSNKLDKPSDDHMHTNKSTSNSQINPTVYYASPGPVYHQTVQPSSSVPPISPPPKLGYPTVYMSGPITLVSPVQATYATSAQAPPGHHIMLQAHQATSYTYLVTQLAPQALSRPIAVTLRSVGPTATLGQATTFLHAFTAMTLHDPASGA</sequence>
<dbReference type="GO" id="GO:0016301">
    <property type="term" value="F:kinase activity"/>
    <property type="evidence" value="ECO:0007669"/>
    <property type="project" value="UniProtKB-KW"/>
</dbReference>
<evidence type="ECO:0000256" key="2">
    <source>
        <dbReference type="ARBA" id="ARBA00022771"/>
    </source>
</evidence>
<dbReference type="Pfam" id="PF25585">
    <property type="entry name" value="zf-CCCH_DUS3L"/>
    <property type="match status" value="1"/>
</dbReference>
<feature type="compositionally biased region" description="Basic and acidic residues" evidence="5">
    <location>
        <begin position="77"/>
        <end position="87"/>
    </location>
</feature>
<evidence type="ECO:0000256" key="1">
    <source>
        <dbReference type="ARBA" id="ARBA00022723"/>
    </source>
</evidence>
<feature type="region of interest" description="Disordered" evidence="5">
    <location>
        <begin position="76"/>
        <end position="98"/>
    </location>
</feature>
<evidence type="ECO:0000256" key="3">
    <source>
        <dbReference type="ARBA" id="ARBA00022833"/>
    </source>
</evidence>
<evidence type="ECO:0000256" key="5">
    <source>
        <dbReference type="SAM" id="MobiDB-lite"/>
    </source>
</evidence>
<evidence type="ECO:0000313" key="7">
    <source>
        <dbReference type="EMBL" id="GJS81866.1"/>
    </source>
</evidence>
<keyword evidence="1 4" id="KW-0479">Metal-binding</keyword>
<keyword evidence="8" id="KW-1185">Reference proteome</keyword>
<reference evidence="7" key="2">
    <citation type="submission" date="2022-01" db="EMBL/GenBank/DDBJ databases">
        <authorList>
            <person name="Yamashiro T."/>
            <person name="Shiraishi A."/>
            <person name="Satake H."/>
            <person name="Nakayama K."/>
        </authorList>
    </citation>
    <scope>NUCLEOTIDE SEQUENCE</scope>
</reference>
<evidence type="ECO:0000256" key="4">
    <source>
        <dbReference type="PROSITE-ProRule" id="PRU00723"/>
    </source>
</evidence>
<evidence type="ECO:0000313" key="8">
    <source>
        <dbReference type="Proteomes" id="UP001151760"/>
    </source>
</evidence>
<name>A0ABQ4YWQ9_9ASTR</name>
<evidence type="ECO:0000259" key="6">
    <source>
        <dbReference type="PROSITE" id="PS50103"/>
    </source>
</evidence>
<keyword evidence="2 4" id="KW-0863">Zinc-finger</keyword>
<dbReference type="SUPFAM" id="SSF90229">
    <property type="entry name" value="CCCH zinc finger"/>
    <property type="match status" value="1"/>
</dbReference>
<comment type="caution">
    <text evidence="7">The sequence shown here is derived from an EMBL/GenBank/DDBJ whole genome shotgun (WGS) entry which is preliminary data.</text>
</comment>
<dbReference type="SMART" id="SM00356">
    <property type="entry name" value="ZnF_C3H1"/>
    <property type="match status" value="1"/>
</dbReference>
<proteinExistence type="predicted"/>
<dbReference type="Gene3D" id="4.10.1000.10">
    <property type="entry name" value="Zinc finger, CCCH-type"/>
    <property type="match status" value="1"/>
</dbReference>
<feature type="compositionally biased region" description="Polar residues" evidence="5">
    <location>
        <begin position="89"/>
        <end position="98"/>
    </location>
</feature>
<gene>
    <name evidence="7" type="ORF">Tco_0748407</name>
</gene>
<keyword evidence="7" id="KW-0418">Kinase</keyword>
<dbReference type="InterPro" id="IPR036855">
    <property type="entry name" value="Znf_CCCH_sf"/>
</dbReference>
<organism evidence="7 8">
    <name type="scientific">Tanacetum coccineum</name>
    <dbReference type="NCBI Taxonomy" id="301880"/>
    <lineage>
        <taxon>Eukaryota</taxon>
        <taxon>Viridiplantae</taxon>
        <taxon>Streptophyta</taxon>
        <taxon>Embryophyta</taxon>
        <taxon>Tracheophyta</taxon>
        <taxon>Spermatophyta</taxon>
        <taxon>Magnoliopsida</taxon>
        <taxon>eudicotyledons</taxon>
        <taxon>Gunneridae</taxon>
        <taxon>Pentapetalae</taxon>
        <taxon>asterids</taxon>
        <taxon>campanulids</taxon>
        <taxon>Asterales</taxon>
        <taxon>Asteraceae</taxon>
        <taxon>Asteroideae</taxon>
        <taxon>Anthemideae</taxon>
        <taxon>Anthemidinae</taxon>
        <taxon>Tanacetum</taxon>
    </lineage>
</organism>
<keyword evidence="3 4" id="KW-0862">Zinc</keyword>
<feature type="zinc finger region" description="C3H1-type" evidence="4">
    <location>
        <begin position="18"/>
        <end position="45"/>
    </location>
</feature>
<dbReference type="PROSITE" id="PS50103">
    <property type="entry name" value="ZF_C3H1"/>
    <property type="match status" value="1"/>
</dbReference>